<evidence type="ECO:0000256" key="1">
    <source>
        <dbReference type="SAM" id="MobiDB-lite"/>
    </source>
</evidence>
<dbReference type="Proteomes" id="UP001381693">
    <property type="component" value="Unassembled WGS sequence"/>
</dbReference>
<evidence type="ECO:0000313" key="3">
    <source>
        <dbReference type="Proteomes" id="UP001381693"/>
    </source>
</evidence>
<dbReference type="AlphaFoldDB" id="A0AAN8ZZ48"/>
<reference evidence="2 3" key="1">
    <citation type="submission" date="2023-11" db="EMBL/GenBank/DDBJ databases">
        <title>Halocaridina rubra genome assembly.</title>
        <authorList>
            <person name="Smith C."/>
        </authorList>
    </citation>
    <scope>NUCLEOTIDE SEQUENCE [LARGE SCALE GENOMIC DNA]</scope>
    <source>
        <strain evidence="2">EP-1</strain>
        <tissue evidence="2">Whole</tissue>
    </source>
</reference>
<name>A0AAN8ZZ48_HALRR</name>
<dbReference type="EMBL" id="JAXCGZ010017166">
    <property type="protein sequence ID" value="KAK7068649.1"/>
    <property type="molecule type" value="Genomic_DNA"/>
</dbReference>
<sequence length="63" mass="7194">MPVPTNKPTQEQNFEQSLTPTQEQNVTHEHTCVGQATMCPTRLLSFLHWCPHSVIYCILITRG</sequence>
<keyword evidence="3" id="KW-1185">Reference proteome</keyword>
<comment type="caution">
    <text evidence="2">The sequence shown here is derived from an EMBL/GenBank/DDBJ whole genome shotgun (WGS) entry which is preliminary data.</text>
</comment>
<accession>A0AAN8ZZ48</accession>
<proteinExistence type="predicted"/>
<organism evidence="2 3">
    <name type="scientific">Halocaridina rubra</name>
    <name type="common">Hawaiian red shrimp</name>
    <dbReference type="NCBI Taxonomy" id="373956"/>
    <lineage>
        <taxon>Eukaryota</taxon>
        <taxon>Metazoa</taxon>
        <taxon>Ecdysozoa</taxon>
        <taxon>Arthropoda</taxon>
        <taxon>Crustacea</taxon>
        <taxon>Multicrustacea</taxon>
        <taxon>Malacostraca</taxon>
        <taxon>Eumalacostraca</taxon>
        <taxon>Eucarida</taxon>
        <taxon>Decapoda</taxon>
        <taxon>Pleocyemata</taxon>
        <taxon>Caridea</taxon>
        <taxon>Atyoidea</taxon>
        <taxon>Atyidae</taxon>
        <taxon>Halocaridina</taxon>
    </lineage>
</organism>
<protein>
    <submittedName>
        <fullName evidence="2">Uncharacterized protein</fullName>
    </submittedName>
</protein>
<gene>
    <name evidence="2" type="ORF">SK128_006678</name>
</gene>
<evidence type="ECO:0000313" key="2">
    <source>
        <dbReference type="EMBL" id="KAK7068649.1"/>
    </source>
</evidence>
<feature type="region of interest" description="Disordered" evidence="1">
    <location>
        <begin position="1"/>
        <end position="23"/>
    </location>
</feature>